<organism evidence="2 3">
    <name type="scientific">Agrococcus sediminis</name>
    <dbReference type="NCBI Taxonomy" id="2599924"/>
    <lineage>
        <taxon>Bacteria</taxon>
        <taxon>Bacillati</taxon>
        <taxon>Actinomycetota</taxon>
        <taxon>Actinomycetes</taxon>
        <taxon>Micrococcales</taxon>
        <taxon>Microbacteriaceae</taxon>
        <taxon>Agrococcus</taxon>
    </lineage>
</organism>
<dbReference type="RefSeq" id="WP_146354983.1">
    <property type="nucleotide sequence ID" value="NZ_VOIR01000011.1"/>
</dbReference>
<protein>
    <recommendedName>
        <fullName evidence="4">TIGR03086 family protein</fullName>
    </recommendedName>
</protein>
<reference evidence="2 3" key="1">
    <citation type="submission" date="2019-08" db="EMBL/GenBank/DDBJ databases">
        <title>Agrococcus lahaulensis sp. nov., isolated from a cold desert of the Indian Himalayas.</title>
        <authorList>
            <person name="Qu J.H."/>
        </authorList>
    </citation>
    <scope>NUCLEOTIDE SEQUENCE [LARGE SCALE GENOMIC DNA]</scope>
    <source>
        <strain evidence="2 3">NS18</strain>
    </source>
</reference>
<dbReference type="InterPro" id="IPR034660">
    <property type="entry name" value="DinB/YfiT-like"/>
</dbReference>
<dbReference type="EMBL" id="VOIR01000011">
    <property type="protein sequence ID" value="KAA6436324.1"/>
    <property type="molecule type" value="Genomic_DNA"/>
</dbReference>
<proteinExistence type="predicted"/>
<sequence length="203" mass="21863">MVTARERYLQALDLFSAEARAGADRLGLPSACSDWSIADVVRHVSGVQAEHGGAALLGGDPGSEEREHLEIMDPGGDFEAVERWEDLAAQLRSAAHTAVEERFAALALPTLDMALHAWDVRWASARVGLSGNLEFPADLLEWMEAFRDSADEAAVRRPGIFDAPIEPPAGATRSERLVAWAGRDPRAGMRPRADSVPVPTDAS</sequence>
<feature type="compositionally biased region" description="Basic and acidic residues" evidence="1">
    <location>
        <begin position="183"/>
        <end position="193"/>
    </location>
</feature>
<evidence type="ECO:0000256" key="1">
    <source>
        <dbReference type="SAM" id="MobiDB-lite"/>
    </source>
</evidence>
<gene>
    <name evidence="2" type="ORF">FQ330_02640</name>
</gene>
<feature type="region of interest" description="Disordered" evidence="1">
    <location>
        <begin position="183"/>
        <end position="203"/>
    </location>
</feature>
<dbReference type="OrthoDB" id="5185819at2"/>
<evidence type="ECO:0008006" key="4">
    <source>
        <dbReference type="Google" id="ProtNLM"/>
    </source>
</evidence>
<accession>A0A5M8QMX4</accession>
<dbReference type="SUPFAM" id="SSF109854">
    <property type="entry name" value="DinB/YfiT-like putative metalloenzymes"/>
    <property type="match status" value="1"/>
</dbReference>
<evidence type="ECO:0000313" key="3">
    <source>
        <dbReference type="Proteomes" id="UP000323221"/>
    </source>
</evidence>
<name>A0A5M8QMX4_9MICO</name>
<comment type="caution">
    <text evidence="2">The sequence shown here is derived from an EMBL/GenBank/DDBJ whole genome shotgun (WGS) entry which is preliminary data.</text>
</comment>
<dbReference type="AlphaFoldDB" id="A0A5M8QMX4"/>
<keyword evidence="3" id="KW-1185">Reference proteome</keyword>
<evidence type="ECO:0000313" key="2">
    <source>
        <dbReference type="EMBL" id="KAA6436324.1"/>
    </source>
</evidence>
<dbReference type="Proteomes" id="UP000323221">
    <property type="component" value="Unassembled WGS sequence"/>
</dbReference>